<protein>
    <recommendedName>
        <fullName evidence="1">DUF4371 domain-containing protein</fullName>
    </recommendedName>
</protein>
<feature type="domain" description="DUF4371" evidence="1">
    <location>
        <begin position="13"/>
        <end position="204"/>
    </location>
</feature>
<reference evidence="2 3" key="1">
    <citation type="journal article" date="2022" name="Nat. Genet.">
        <title>Improved pea reference genome and pan-genome highlight genomic features and evolutionary characteristics.</title>
        <authorList>
            <person name="Yang T."/>
            <person name="Liu R."/>
            <person name="Luo Y."/>
            <person name="Hu S."/>
            <person name="Wang D."/>
            <person name="Wang C."/>
            <person name="Pandey M.K."/>
            <person name="Ge S."/>
            <person name="Xu Q."/>
            <person name="Li N."/>
            <person name="Li G."/>
            <person name="Huang Y."/>
            <person name="Saxena R.K."/>
            <person name="Ji Y."/>
            <person name="Li M."/>
            <person name="Yan X."/>
            <person name="He Y."/>
            <person name="Liu Y."/>
            <person name="Wang X."/>
            <person name="Xiang C."/>
            <person name="Varshney R.K."/>
            <person name="Ding H."/>
            <person name="Gao S."/>
            <person name="Zong X."/>
        </authorList>
    </citation>
    <scope>NUCLEOTIDE SEQUENCE [LARGE SCALE GENOMIC DNA]</scope>
    <source>
        <strain evidence="2 3">cv. Zhongwan 6</strain>
    </source>
</reference>
<evidence type="ECO:0000313" key="2">
    <source>
        <dbReference type="EMBL" id="KAI5404983.1"/>
    </source>
</evidence>
<evidence type="ECO:0000259" key="1">
    <source>
        <dbReference type="Pfam" id="PF14291"/>
    </source>
</evidence>
<dbReference type="Pfam" id="PF14291">
    <property type="entry name" value="DUF4371"/>
    <property type="match status" value="7"/>
</dbReference>
<feature type="domain" description="DUF4371" evidence="1">
    <location>
        <begin position="836"/>
        <end position="916"/>
    </location>
</feature>
<dbReference type="EMBL" id="JAMSHJ010000005">
    <property type="protein sequence ID" value="KAI5404983.1"/>
    <property type="molecule type" value="Genomic_DNA"/>
</dbReference>
<evidence type="ECO:0000313" key="3">
    <source>
        <dbReference type="Proteomes" id="UP001058974"/>
    </source>
</evidence>
<dbReference type="PANTHER" id="PTHR45749:SF36">
    <property type="entry name" value="ZINC FINGER MYM-TYPE PROTEIN 1-LIKE"/>
    <property type="match status" value="1"/>
</dbReference>
<organism evidence="2 3">
    <name type="scientific">Pisum sativum</name>
    <name type="common">Garden pea</name>
    <name type="synonym">Lathyrus oleraceus</name>
    <dbReference type="NCBI Taxonomy" id="3888"/>
    <lineage>
        <taxon>Eukaryota</taxon>
        <taxon>Viridiplantae</taxon>
        <taxon>Streptophyta</taxon>
        <taxon>Embryophyta</taxon>
        <taxon>Tracheophyta</taxon>
        <taxon>Spermatophyta</taxon>
        <taxon>Magnoliopsida</taxon>
        <taxon>eudicotyledons</taxon>
        <taxon>Gunneridae</taxon>
        <taxon>Pentapetalae</taxon>
        <taxon>rosids</taxon>
        <taxon>fabids</taxon>
        <taxon>Fabales</taxon>
        <taxon>Fabaceae</taxon>
        <taxon>Papilionoideae</taxon>
        <taxon>50 kb inversion clade</taxon>
        <taxon>NPAAA clade</taxon>
        <taxon>Hologalegina</taxon>
        <taxon>IRL clade</taxon>
        <taxon>Fabeae</taxon>
        <taxon>Lathyrus</taxon>
    </lineage>
</organism>
<dbReference type="Proteomes" id="UP001058974">
    <property type="component" value="Chromosome 5"/>
</dbReference>
<feature type="domain" description="DUF4371" evidence="1">
    <location>
        <begin position="678"/>
        <end position="757"/>
    </location>
</feature>
<accession>A0A9D4WLE4</accession>
<keyword evidence="3" id="KW-1185">Reference proteome</keyword>
<dbReference type="Gramene" id="Psat05G0195000-T1">
    <property type="protein sequence ID" value="KAI5404983.1"/>
    <property type="gene ID" value="KIW84_051950"/>
</dbReference>
<feature type="domain" description="DUF4371" evidence="1">
    <location>
        <begin position="994"/>
        <end position="1073"/>
    </location>
</feature>
<dbReference type="AlphaFoldDB" id="A0A9D4WLE4"/>
<proteinExistence type="predicted"/>
<feature type="domain" description="DUF4371" evidence="1">
    <location>
        <begin position="362"/>
        <end position="441"/>
    </location>
</feature>
<gene>
    <name evidence="2" type="ORF">KIW84_051950</name>
</gene>
<dbReference type="PANTHER" id="PTHR45749">
    <property type="match status" value="1"/>
</dbReference>
<sequence length="1152" mass="130519">MRSHLEEHKGCGDAFIIEGFTNWKKSERFRVHLRDVYSSHNQAWRNCQALMKQKQQVEGVMCKQSNQVNEDYQIHLIGIIDYIRYLLQQGITFCGNDESISSRNKGNFLELMNFLVNYNKDIYKVGKNCRGNLKLTSPDIQKDIVKVAATVTTQVILDYLGDDLFAILIDESCEISAKEQMVVIIHYVNNEEKVIEHFLDIYKVGKKFRGNLKLTSPDIEKDIVKVAATVTTQVILDYLGDDLFAILIDESCEISAKEQMVVIIHYVNNEEKVIEHFLDIYKVGKKIRGNLKLTSPDIQKDIVKVAATVTTQVILDYLGDDLFAILTDESCEISAKEQMVVIIHYVNNEEKVIEHFLDIYKVGKNCRGNLKLTSPDIQKDIVKVAATVTTQVILDYLGDDLFAILIDESCEISAKEQMVVIIHYVNNEEKVIEHFLDIYKVGKNCRGNLKLTSPDIQKDIVKVAATVTTQVILDYLGDDLFAILIDESCEISAKEQMVVIIHYVNNEEKVIEHFLDIYKVGKNCRGNLKLTSPDIQKDIVKVAATVTTQVILDYLGDDLFAILIDESCEISAKEQMVVIIHYVNNEEKVIEHFLDIYKVGKNCRGNLKLTSPDIQKDIVKVAATVTTQVILDYLGDDLFAILIDESCEISAKEQMVVIIHYVNNEEKVIEHFLDIYKVGKNCRGNLKLTSPDIQKDIVKVAATVTTQVILDYLGDDLFAILIDESCEISAKEQMVVIIHYVNNEEKVIEHFLDIYKVGKNCRGNLKLTSPDIQKDIVKVAATVTTQVILDYLGDDLFAILIDESCEISAKEQMVVIIHYVNNEEKVIEHFLDIYKVGKNCRGNLKLTSPDIQKDIVKVAATVTTQVILDYLGDDLFAILIDESCEISAKEQMVVIIHYVNNEEKVIEHFLDIYKVGKNCRGNLKLTSPDIQKDIVKVAATVTTQVILDYLGDDLFAILIDESCEISAKEQMVVIIHYVNNEEKVIEHFLDIYKVGKNCRGNLKLTSPDIQKDIVKVAATVTTQVILDYLGDDLFAILIDESCEISAKEQMVVIIHYVNNEEKVIEHFLDIYKVGKNCRGNLKLTSPDIQKDIVKVAATVTTQVILDYLGDDLFAILIDESCEISAKEQMVVIIHYVNNEEKVIEHFLASILM</sequence>
<feature type="domain" description="DUF4371" evidence="1">
    <location>
        <begin position="208"/>
        <end position="283"/>
    </location>
</feature>
<dbReference type="InterPro" id="IPR025398">
    <property type="entry name" value="DUF4371"/>
</dbReference>
<comment type="caution">
    <text evidence="2">The sequence shown here is derived from an EMBL/GenBank/DDBJ whole genome shotgun (WGS) entry which is preliminary data.</text>
</comment>
<feature type="domain" description="DUF4371" evidence="1">
    <location>
        <begin position="520"/>
        <end position="599"/>
    </location>
</feature>
<name>A0A9D4WLE4_PEA</name>